<protein>
    <recommendedName>
        <fullName evidence="1">NAD(P)-binding domain-containing protein</fullName>
    </recommendedName>
</protein>
<evidence type="ECO:0000313" key="2">
    <source>
        <dbReference type="EMBL" id="OGM05890.1"/>
    </source>
</evidence>
<feature type="domain" description="NAD(P)-binding" evidence="1">
    <location>
        <begin position="5"/>
        <end position="307"/>
    </location>
</feature>
<dbReference type="Gene3D" id="3.40.50.720">
    <property type="entry name" value="NAD(P)-binding Rossmann-like Domain"/>
    <property type="match status" value="1"/>
</dbReference>
<dbReference type="EMBL" id="MGFH01000091">
    <property type="protein sequence ID" value="OGM05890.1"/>
    <property type="molecule type" value="Genomic_DNA"/>
</dbReference>
<dbReference type="Pfam" id="PF16363">
    <property type="entry name" value="GDP_Man_Dehyd"/>
    <property type="match status" value="1"/>
</dbReference>
<evidence type="ECO:0000259" key="1">
    <source>
        <dbReference type="Pfam" id="PF16363"/>
    </source>
</evidence>
<accession>A0A1F7WT20</accession>
<dbReference type="InterPro" id="IPR036291">
    <property type="entry name" value="NAD(P)-bd_dom_sf"/>
</dbReference>
<dbReference type="Gene3D" id="3.90.25.10">
    <property type="entry name" value="UDP-galactose 4-epimerase, domain 1"/>
    <property type="match status" value="1"/>
</dbReference>
<dbReference type="STRING" id="1817813.A2008_01730"/>
<name>A0A1F7WT20_9BACT</name>
<sequence>MKKVLITGYNGFVGDYLAREILSKYPGALVTGVDKSVDANKNKDVTVEECNFADFANVFEIVKKYSPEVIFHLAAESSVASSWHSPSFMISNNVNSQINLLESLLKLNMTGARVVVAGSSEEYGEVAPGMLPVNEQCHFRPLSAYAVSKVAQDMMAFQYFKSYNMNILRVRCFNLCGPGQHSKYVLSSFARQIAEIEASGAGAGTIKVGNLDVIRDYTDVRDAAGYYIELAEKGEAGEVYNLCSGNKFNMKDLLDILIGHSKVKIEVEIDPLKFRPSDLKVIYGDNARLLSLCGYSPRFDIGLTLRSMLDHWREFLRRS</sequence>
<dbReference type="SUPFAM" id="SSF51735">
    <property type="entry name" value="NAD(P)-binding Rossmann-fold domains"/>
    <property type="match status" value="1"/>
</dbReference>
<gene>
    <name evidence="2" type="ORF">A2008_01730</name>
</gene>
<organism evidence="2 3">
    <name type="scientific">Candidatus Wallbacteria bacterium GWC2_49_35</name>
    <dbReference type="NCBI Taxonomy" id="1817813"/>
    <lineage>
        <taxon>Bacteria</taxon>
        <taxon>Candidatus Walliibacteriota</taxon>
    </lineage>
</organism>
<dbReference type="PANTHER" id="PTHR43000">
    <property type="entry name" value="DTDP-D-GLUCOSE 4,6-DEHYDRATASE-RELATED"/>
    <property type="match status" value="1"/>
</dbReference>
<reference evidence="2 3" key="1">
    <citation type="journal article" date="2016" name="Nat. Commun.">
        <title>Thousands of microbial genomes shed light on interconnected biogeochemical processes in an aquifer system.</title>
        <authorList>
            <person name="Anantharaman K."/>
            <person name="Brown C.T."/>
            <person name="Hug L.A."/>
            <person name="Sharon I."/>
            <person name="Castelle C.J."/>
            <person name="Probst A.J."/>
            <person name="Thomas B.C."/>
            <person name="Singh A."/>
            <person name="Wilkins M.J."/>
            <person name="Karaoz U."/>
            <person name="Brodie E.L."/>
            <person name="Williams K.H."/>
            <person name="Hubbard S.S."/>
            <person name="Banfield J.F."/>
        </authorList>
    </citation>
    <scope>NUCLEOTIDE SEQUENCE [LARGE SCALE GENOMIC DNA]</scope>
</reference>
<comment type="caution">
    <text evidence="2">The sequence shown here is derived from an EMBL/GenBank/DDBJ whole genome shotgun (WGS) entry which is preliminary data.</text>
</comment>
<dbReference type="InterPro" id="IPR016040">
    <property type="entry name" value="NAD(P)-bd_dom"/>
</dbReference>
<proteinExistence type="predicted"/>
<dbReference type="Proteomes" id="UP000178735">
    <property type="component" value="Unassembled WGS sequence"/>
</dbReference>
<evidence type="ECO:0000313" key="3">
    <source>
        <dbReference type="Proteomes" id="UP000178735"/>
    </source>
</evidence>
<dbReference type="AlphaFoldDB" id="A0A1F7WT20"/>